<keyword evidence="3" id="KW-1185">Reference proteome</keyword>
<dbReference type="EC" id="3.1.1.-" evidence="2"/>
<keyword evidence="1" id="KW-0732">Signal</keyword>
<dbReference type="GO" id="GO:0016787">
    <property type="term" value="F:hydrolase activity"/>
    <property type="evidence" value="ECO:0007669"/>
    <property type="project" value="UniProtKB-KW"/>
</dbReference>
<name>A0ABW0DW62_9ACTN</name>
<dbReference type="InterPro" id="IPR014622">
    <property type="entry name" value="UCP036794_erythomycin"/>
</dbReference>
<evidence type="ECO:0000256" key="1">
    <source>
        <dbReference type="SAM" id="SignalP"/>
    </source>
</evidence>
<dbReference type="EMBL" id="JBHSKN010000021">
    <property type="protein sequence ID" value="MFC5243011.1"/>
    <property type="molecule type" value="Genomic_DNA"/>
</dbReference>
<dbReference type="Proteomes" id="UP001596035">
    <property type="component" value="Unassembled WGS sequence"/>
</dbReference>
<feature type="chain" id="PRO_5046163876" evidence="1">
    <location>
        <begin position="29"/>
        <end position="455"/>
    </location>
</feature>
<dbReference type="InterPro" id="IPR007815">
    <property type="entry name" value="Emycin_Estase"/>
</dbReference>
<dbReference type="Gene3D" id="1.20.1440.30">
    <property type="entry name" value="Biosynthetic Protein domain"/>
    <property type="match status" value="1"/>
</dbReference>
<dbReference type="RefSeq" id="WP_344559955.1">
    <property type="nucleotide sequence ID" value="NZ_BAAATG010000016.1"/>
</dbReference>
<evidence type="ECO:0000313" key="2">
    <source>
        <dbReference type="EMBL" id="MFC5243011.1"/>
    </source>
</evidence>
<dbReference type="CDD" id="cd14728">
    <property type="entry name" value="Ere-like"/>
    <property type="match status" value="1"/>
</dbReference>
<accession>A0ABW0DW62</accession>
<dbReference type="InterPro" id="IPR052036">
    <property type="entry name" value="Hydrolase/PRTase-associated"/>
</dbReference>
<gene>
    <name evidence="2" type="ORF">ACFPWV_24380</name>
</gene>
<dbReference type="PANTHER" id="PTHR31299">
    <property type="entry name" value="ESTERASE, PUTATIVE (AFU_ORTHOLOGUE AFUA_1G05850)-RELATED"/>
    <property type="match status" value="1"/>
</dbReference>
<comment type="caution">
    <text evidence="2">The sequence shown here is derived from an EMBL/GenBank/DDBJ whole genome shotgun (WGS) entry which is preliminary data.</text>
</comment>
<dbReference type="Gene3D" id="3.40.1660.10">
    <property type="entry name" value="EreA-like (biosynthetic domain)"/>
    <property type="match status" value="1"/>
</dbReference>
<organism evidence="2 3">
    <name type="scientific">Streptomyces atrovirens</name>
    <dbReference type="NCBI Taxonomy" id="285556"/>
    <lineage>
        <taxon>Bacteria</taxon>
        <taxon>Bacillati</taxon>
        <taxon>Actinomycetota</taxon>
        <taxon>Actinomycetes</taxon>
        <taxon>Kitasatosporales</taxon>
        <taxon>Streptomycetaceae</taxon>
        <taxon>Streptomyces</taxon>
    </lineage>
</organism>
<keyword evidence="2" id="KW-0378">Hydrolase</keyword>
<dbReference type="Gene3D" id="3.30.1870.10">
    <property type="entry name" value="EreA-like, domain 2"/>
    <property type="match status" value="1"/>
</dbReference>
<proteinExistence type="predicted"/>
<reference evidence="3" key="1">
    <citation type="journal article" date="2019" name="Int. J. Syst. Evol. Microbiol.">
        <title>The Global Catalogue of Microorganisms (GCM) 10K type strain sequencing project: providing services to taxonomists for standard genome sequencing and annotation.</title>
        <authorList>
            <consortium name="The Broad Institute Genomics Platform"/>
            <consortium name="The Broad Institute Genome Sequencing Center for Infectious Disease"/>
            <person name="Wu L."/>
            <person name="Ma J."/>
        </authorList>
    </citation>
    <scope>NUCLEOTIDE SEQUENCE [LARGE SCALE GENOMIC DNA]</scope>
    <source>
        <strain evidence="3">CGMCC 4.7131</strain>
    </source>
</reference>
<protein>
    <submittedName>
        <fullName evidence="2">Erythromycin esterase family protein</fullName>
        <ecNumber evidence="2">3.1.1.-</ecNumber>
    </submittedName>
</protein>
<dbReference type="PANTHER" id="PTHR31299:SF0">
    <property type="entry name" value="ESTERASE, PUTATIVE (AFU_ORTHOLOGUE AFUA_1G05850)-RELATED"/>
    <property type="match status" value="1"/>
</dbReference>
<dbReference type="PIRSF" id="PIRSF036794">
    <property type="entry name" value="UCP_erythr_ester"/>
    <property type="match status" value="1"/>
</dbReference>
<dbReference type="SUPFAM" id="SSF159501">
    <property type="entry name" value="EreA/ChaN-like"/>
    <property type="match status" value="1"/>
</dbReference>
<feature type="signal peptide" evidence="1">
    <location>
        <begin position="1"/>
        <end position="28"/>
    </location>
</feature>
<evidence type="ECO:0000313" key="3">
    <source>
        <dbReference type="Proteomes" id="UP001596035"/>
    </source>
</evidence>
<sequence>MTARKTAVLSSAFLLSLGPVAVATPATADTPKHSSVPTVTSVVDAIGRSAHTLRSTDPEGSLRDLNVLGRMVKDAEVVGLGEATHGSRDFFRMKHRVLRYLVERKGFRTFSLELPWSSGVRVNEYVLHGKGDLARTAREEFQGSYRIWNNQDYLDLIEWMRAYNRHHPTDPVRFAGNDMGYAGPELYDRVTDHVTRTHPHLKARVTALYDGLAPTTDAATYMERYLGLPLTERKKRAERTLEAYELLRDQHTAPGPSRREHIWTVQHARAIHQMAKGYSYDITDESQVTEMMKYRDRVMAENVAWWHRHTGDRILLSAHNTHVSYDAFDPRYPKTQGAFLRDSLGGDYVSIGFSFHSGAFKAFGTDDDVIRTYRVNAAKPGSNEHTLDRAHPRDYMLDMRTAPHVVRTWLARPRLTWNIGAGWPDPMEYRIALGEAHDVLIHLNEVEATTYLGNP</sequence>
<dbReference type="Pfam" id="PF05139">
    <property type="entry name" value="Erythro_esteras"/>
    <property type="match status" value="1"/>
</dbReference>